<evidence type="ECO:0000313" key="2">
    <source>
        <dbReference type="Proteomes" id="UP000287394"/>
    </source>
</evidence>
<sequence length="260" mass="28930">MLTRDQEEQFHRDGFVLGGPVLSDDEVDTLRAEMHRVIDSHGDTSVPQPVMLSNMGKPESPVWQIVNISDVSPPFARLAYHPEIAQTIAALTGAAEVRLWHDQIQFKPAGGGGVNMWHQDAPYWPTITPMTQVTAWIALDDVDLSNGCMSMVPGSHLWGNNIDYLHTRKSFDDMPGSFDGHAIEVRVCPVKKGHVHFHHALTWHGSSANISGRPRRAIALHYMGDDTRFVAAGSHPMKQFITVSDGEVIQGERFARVWPQ</sequence>
<gene>
    <name evidence="1" type="ORF">CCAX7_15430</name>
</gene>
<protein>
    <submittedName>
        <fullName evidence="1">Uncharacterized protein</fullName>
    </submittedName>
</protein>
<dbReference type="Pfam" id="PF05721">
    <property type="entry name" value="PhyH"/>
    <property type="match status" value="1"/>
</dbReference>
<dbReference type="OrthoDB" id="9796766at2"/>
<dbReference type="GO" id="GO:0016706">
    <property type="term" value="F:2-oxoglutarate-dependent dioxygenase activity"/>
    <property type="evidence" value="ECO:0007669"/>
    <property type="project" value="UniProtKB-ARBA"/>
</dbReference>
<dbReference type="EMBL" id="AP025739">
    <property type="protein sequence ID" value="BDI29492.1"/>
    <property type="molecule type" value="Genomic_DNA"/>
</dbReference>
<dbReference type="GO" id="GO:0005506">
    <property type="term" value="F:iron ion binding"/>
    <property type="evidence" value="ECO:0007669"/>
    <property type="project" value="UniProtKB-ARBA"/>
</dbReference>
<dbReference type="AlphaFoldDB" id="A0A402CZ80"/>
<dbReference type="InterPro" id="IPR008775">
    <property type="entry name" value="Phytyl_CoA_dOase-like"/>
</dbReference>
<dbReference type="RefSeq" id="WP_119322626.1">
    <property type="nucleotide sequence ID" value="NZ_AP025739.1"/>
</dbReference>
<proteinExistence type="predicted"/>
<name>A0A402CZ80_9BACT</name>
<dbReference type="PANTHER" id="PTHR20883">
    <property type="entry name" value="PHYTANOYL-COA DIOXYGENASE DOMAIN CONTAINING 1"/>
    <property type="match status" value="1"/>
</dbReference>
<organism evidence="1 2">
    <name type="scientific">Capsulimonas corticalis</name>
    <dbReference type="NCBI Taxonomy" id="2219043"/>
    <lineage>
        <taxon>Bacteria</taxon>
        <taxon>Bacillati</taxon>
        <taxon>Armatimonadota</taxon>
        <taxon>Armatimonadia</taxon>
        <taxon>Capsulimonadales</taxon>
        <taxon>Capsulimonadaceae</taxon>
        <taxon>Capsulimonas</taxon>
    </lineage>
</organism>
<accession>A0A402CZ80</accession>
<dbReference type="Gene3D" id="2.60.120.620">
    <property type="entry name" value="q2cbj1_9rhob like domain"/>
    <property type="match status" value="1"/>
</dbReference>
<dbReference type="KEGG" id="ccot:CCAX7_15430"/>
<dbReference type="PANTHER" id="PTHR20883:SF48">
    <property type="entry name" value="ECTOINE DIOXYGENASE"/>
    <property type="match status" value="1"/>
</dbReference>
<dbReference type="SUPFAM" id="SSF51197">
    <property type="entry name" value="Clavaminate synthase-like"/>
    <property type="match status" value="1"/>
</dbReference>
<dbReference type="Proteomes" id="UP000287394">
    <property type="component" value="Chromosome"/>
</dbReference>
<keyword evidence="2" id="KW-1185">Reference proteome</keyword>
<evidence type="ECO:0000313" key="1">
    <source>
        <dbReference type="EMBL" id="BDI29492.1"/>
    </source>
</evidence>
<reference evidence="1 2" key="1">
    <citation type="journal article" date="2019" name="Int. J. Syst. Evol. Microbiol.">
        <title>Capsulimonas corticalis gen. nov., sp. nov., an aerobic capsulated bacterium, of a novel bacterial order, Capsulimonadales ord. nov., of the class Armatimonadia of the phylum Armatimonadetes.</title>
        <authorList>
            <person name="Li J."/>
            <person name="Kudo C."/>
            <person name="Tonouchi A."/>
        </authorList>
    </citation>
    <scope>NUCLEOTIDE SEQUENCE [LARGE SCALE GENOMIC DNA]</scope>
    <source>
        <strain evidence="1 2">AX-7</strain>
    </source>
</reference>